<sequence length="135" mass="14054">MQVMTAPTDAEAALARDLTELCGFEVAANPPGDIGRDAPVAHVVQVGCAPVTPVSWEHDMSIDVWAGSVPDYGPATDAARRLAGMVATLHMRRAPSGIAWKSPTVTSVYPNPDPDHAGVPRVTVACNAAARGEDI</sequence>
<dbReference type="STRING" id="1125712.HMPREF1316_2365"/>
<organism evidence="1 2">
    <name type="scientific">Olsenella profusa F0195</name>
    <dbReference type="NCBI Taxonomy" id="1125712"/>
    <lineage>
        <taxon>Bacteria</taxon>
        <taxon>Bacillati</taxon>
        <taxon>Actinomycetota</taxon>
        <taxon>Coriobacteriia</taxon>
        <taxon>Coriobacteriales</taxon>
        <taxon>Atopobiaceae</taxon>
        <taxon>Olsenella</taxon>
    </lineage>
</organism>
<proteinExistence type="predicted"/>
<comment type="caution">
    <text evidence="1">The sequence shown here is derived from an EMBL/GenBank/DDBJ whole genome shotgun (WGS) entry which is preliminary data.</text>
</comment>
<protein>
    <submittedName>
        <fullName evidence="1">Uncharacterized protein</fullName>
    </submittedName>
</protein>
<dbReference type="PATRIC" id="fig|1125712.3.peg.1424"/>
<dbReference type="AlphaFoldDB" id="U2T4N8"/>
<accession>U2T4N8</accession>
<dbReference type="Proteomes" id="UP000016638">
    <property type="component" value="Unassembled WGS sequence"/>
</dbReference>
<dbReference type="EMBL" id="AWEZ01000047">
    <property type="protein sequence ID" value="ERL08019.1"/>
    <property type="molecule type" value="Genomic_DNA"/>
</dbReference>
<evidence type="ECO:0000313" key="1">
    <source>
        <dbReference type="EMBL" id="ERL08019.1"/>
    </source>
</evidence>
<gene>
    <name evidence="1" type="ORF">HMPREF1316_2365</name>
</gene>
<dbReference type="eggNOG" id="ENOG50345H3">
    <property type="taxonomic scope" value="Bacteria"/>
</dbReference>
<keyword evidence="2" id="KW-1185">Reference proteome</keyword>
<name>U2T4N8_9ACTN</name>
<evidence type="ECO:0000313" key="2">
    <source>
        <dbReference type="Proteomes" id="UP000016638"/>
    </source>
</evidence>
<dbReference type="OrthoDB" id="4554443at2"/>
<reference evidence="1 2" key="1">
    <citation type="submission" date="2013-08" db="EMBL/GenBank/DDBJ databases">
        <authorList>
            <person name="Durkin A.S."/>
            <person name="Haft D.R."/>
            <person name="McCorrison J."/>
            <person name="Torralba M."/>
            <person name="Gillis M."/>
            <person name="Haft D.H."/>
            <person name="Methe B."/>
            <person name="Sutton G."/>
            <person name="Nelson K.E."/>
        </authorList>
    </citation>
    <scope>NUCLEOTIDE SEQUENCE [LARGE SCALE GENOMIC DNA]</scope>
    <source>
        <strain evidence="1 2">F0195</strain>
    </source>
</reference>